<accession>A0A316UM95</accession>
<feature type="compositionally biased region" description="Low complexity" evidence="1">
    <location>
        <begin position="178"/>
        <end position="211"/>
    </location>
</feature>
<feature type="region of interest" description="Disordered" evidence="1">
    <location>
        <begin position="1"/>
        <end position="64"/>
    </location>
</feature>
<evidence type="ECO:0000256" key="1">
    <source>
        <dbReference type="SAM" id="MobiDB-lite"/>
    </source>
</evidence>
<protein>
    <submittedName>
        <fullName evidence="2">Uncharacterized protein</fullName>
    </submittedName>
</protein>
<feature type="region of interest" description="Disordered" evidence="1">
    <location>
        <begin position="164"/>
        <end position="267"/>
    </location>
</feature>
<dbReference type="OrthoDB" id="3355573at2759"/>
<dbReference type="RefSeq" id="XP_025360113.1">
    <property type="nucleotide sequence ID" value="XM_025506831.1"/>
</dbReference>
<feature type="compositionally biased region" description="Polar residues" evidence="1">
    <location>
        <begin position="354"/>
        <end position="369"/>
    </location>
</feature>
<feature type="region of interest" description="Disordered" evidence="1">
    <location>
        <begin position="289"/>
        <end position="381"/>
    </location>
</feature>
<dbReference type="Proteomes" id="UP000245884">
    <property type="component" value="Unassembled WGS sequence"/>
</dbReference>
<organism evidence="2 3">
    <name type="scientific">Jaminaea rosea</name>
    <dbReference type="NCBI Taxonomy" id="1569628"/>
    <lineage>
        <taxon>Eukaryota</taxon>
        <taxon>Fungi</taxon>
        <taxon>Dikarya</taxon>
        <taxon>Basidiomycota</taxon>
        <taxon>Ustilaginomycotina</taxon>
        <taxon>Exobasidiomycetes</taxon>
        <taxon>Microstromatales</taxon>
        <taxon>Microstromatales incertae sedis</taxon>
        <taxon>Jaminaea</taxon>
    </lineage>
</organism>
<evidence type="ECO:0000313" key="2">
    <source>
        <dbReference type="EMBL" id="PWN25501.1"/>
    </source>
</evidence>
<sequence length="381" mass="40276">MSALASSSRIAPLTSVIPSGGHAHGSESPKDSYYSRMGSRSGSLSRASSISSTSSSRRGSASSAAPVVRNGFVIPSITLTPPDEKPARSPSLPWQDYTSKSTLYVPVKTEDIGWEEGGLWWHGHYEYREVQIYGGEDDRVVGKYRGGPEGYGYMEVWDQEGYGRGQAKKMEEPAPQKSSAKTTSSSNSGASSSATARRRSSGASSTSSSSSYRRRDSTDSLATDGGDSTTSSRRTSDSTVDTACTTPCDTPARSMSFSDSKAAVPTTTVVEEPAAFDKQLESALWALREEKAKREDDETESVSGPATVTTSTPTTATSTSSSLTPGKSLHLSDEGPSATHRWPKGRGVAKLAETPSTAAQRLTASTRMSSALPPPQSILPQ</sequence>
<feature type="compositionally biased region" description="Polar residues" evidence="1">
    <location>
        <begin position="244"/>
        <end position="267"/>
    </location>
</feature>
<feature type="compositionally biased region" description="Low complexity" evidence="1">
    <location>
        <begin position="35"/>
        <end position="64"/>
    </location>
</feature>
<proteinExistence type="predicted"/>
<evidence type="ECO:0000313" key="3">
    <source>
        <dbReference type="Proteomes" id="UP000245884"/>
    </source>
</evidence>
<feature type="compositionally biased region" description="Low complexity" evidence="1">
    <location>
        <begin position="219"/>
        <end position="243"/>
    </location>
</feature>
<reference evidence="2 3" key="1">
    <citation type="journal article" date="2018" name="Mol. Biol. Evol.">
        <title>Broad Genomic Sampling Reveals a Smut Pathogenic Ancestry of the Fungal Clade Ustilaginomycotina.</title>
        <authorList>
            <person name="Kijpornyongpan T."/>
            <person name="Mondo S.J."/>
            <person name="Barry K."/>
            <person name="Sandor L."/>
            <person name="Lee J."/>
            <person name="Lipzen A."/>
            <person name="Pangilinan J."/>
            <person name="LaButti K."/>
            <person name="Hainaut M."/>
            <person name="Henrissat B."/>
            <person name="Grigoriev I.V."/>
            <person name="Spatafora J.W."/>
            <person name="Aime M.C."/>
        </authorList>
    </citation>
    <scope>NUCLEOTIDE SEQUENCE [LARGE SCALE GENOMIC DNA]</scope>
    <source>
        <strain evidence="2 3">MCA 5214</strain>
    </source>
</reference>
<dbReference type="GeneID" id="37028654"/>
<keyword evidence="3" id="KW-1185">Reference proteome</keyword>
<dbReference type="EMBL" id="KZ819675">
    <property type="protein sequence ID" value="PWN25501.1"/>
    <property type="molecule type" value="Genomic_DNA"/>
</dbReference>
<gene>
    <name evidence="2" type="ORF">BDZ90DRAFT_233950</name>
</gene>
<feature type="compositionally biased region" description="Low complexity" evidence="1">
    <location>
        <begin position="301"/>
        <end position="326"/>
    </location>
</feature>
<feature type="compositionally biased region" description="Pro residues" evidence="1">
    <location>
        <begin position="372"/>
        <end position="381"/>
    </location>
</feature>
<dbReference type="AlphaFoldDB" id="A0A316UM95"/>
<name>A0A316UM95_9BASI</name>